<name>A0A7T8GRG8_CALRO</name>
<dbReference type="Proteomes" id="UP000595437">
    <property type="component" value="Chromosome 16"/>
</dbReference>
<sequence length="50" mass="5847">RFLMTFPTHSFSNIYPPFIPLVGSILDDYGDYTHEPPFYTSLVLVHLEEE</sequence>
<dbReference type="EMBL" id="CP045905">
    <property type="protein sequence ID" value="QQP36464.1"/>
    <property type="molecule type" value="Genomic_DNA"/>
</dbReference>
<evidence type="ECO:0000313" key="1">
    <source>
        <dbReference type="EMBL" id="QQP36464.1"/>
    </source>
</evidence>
<organism evidence="1 2">
    <name type="scientific">Caligus rogercresseyi</name>
    <name type="common">Sea louse</name>
    <dbReference type="NCBI Taxonomy" id="217165"/>
    <lineage>
        <taxon>Eukaryota</taxon>
        <taxon>Metazoa</taxon>
        <taxon>Ecdysozoa</taxon>
        <taxon>Arthropoda</taxon>
        <taxon>Crustacea</taxon>
        <taxon>Multicrustacea</taxon>
        <taxon>Hexanauplia</taxon>
        <taxon>Copepoda</taxon>
        <taxon>Siphonostomatoida</taxon>
        <taxon>Caligidae</taxon>
        <taxon>Caligus</taxon>
    </lineage>
</organism>
<reference evidence="2" key="1">
    <citation type="submission" date="2021-01" db="EMBL/GenBank/DDBJ databases">
        <title>Caligus Genome Assembly.</title>
        <authorList>
            <person name="Gallardo-Escarate C."/>
        </authorList>
    </citation>
    <scope>NUCLEOTIDE SEQUENCE [LARGE SCALE GENOMIC DNA]</scope>
</reference>
<gene>
    <name evidence="1" type="ORF">FKW44_021581</name>
</gene>
<evidence type="ECO:0000313" key="2">
    <source>
        <dbReference type="Proteomes" id="UP000595437"/>
    </source>
</evidence>
<accession>A0A7T8GRG8</accession>
<proteinExistence type="predicted"/>
<protein>
    <submittedName>
        <fullName evidence="1">Uncharacterized protein</fullName>
    </submittedName>
</protein>
<dbReference type="AlphaFoldDB" id="A0A7T8GRG8"/>
<keyword evidence="2" id="KW-1185">Reference proteome</keyword>
<feature type="non-terminal residue" evidence="1">
    <location>
        <position position="1"/>
    </location>
</feature>